<dbReference type="Pfam" id="PF00027">
    <property type="entry name" value="cNMP_binding"/>
    <property type="match status" value="2"/>
</dbReference>
<sequence>MSAEDTPVSMFLQACKQQGVKTPNPELVEFFQSHSTFDSVLEIDLTSNYIGNRGLLAVLDVVEHLSCFRCLNAVDQKLYNSDLNEEAVKGNTVIDRIVEVLKVHPTANSLNLSNNPISNYAGRKLLSLAQVNRRMCRIEVSDTRIDFELRNKIAKQCEENTRNLWNAEQEVNAKPEAAFGETPEWVPTQITADLTSLGAGRARRQTVRVEGIDPEAAKNYVAPVHEKSQEETDMICELLSHNVLFGFLGSKDIMTVAGAMYREEFVKDECIFEYGQAHCDRLFVIQSGQADIIKEGQKVFLKTEGTAVGELELLYDTPAVATVKVCTETLVAWVLDRDTYRNLVMGSCIRRRDTYVSMLANIPFLQSLDSYERMQVADALTSDEFGAGDYIIHYDEEGEWLYIIIEGTVEVIGRDEAGNPKKVCEFHSGDHIGELEFLNEHRTVADVVAVTDVTTAKLNRRHFEMCMGPVMDVLKRDSSSAKYEYYQSVLQQQQAR</sequence>
<organism evidence="2 3">
    <name type="scientific">Novymonas esmeraldas</name>
    <dbReference type="NCBI Taxonomy" id="1808958"/>
    <lineage>
        <taxon>Eukaryota</taxon>
        <taxon>Discoba</taxon>
        <taxon>Euglenozoa</taxon>
        <taxon>Kinetoplastea</taxon>
        <taxon>Metakinetoplastina</taxon>
        <taxon>Trypanosomatida</taxon>
        <taxon>Trypanosomatidae</taxon>
        <taxon>Novymonas</taxon>
    </lineage>
</organism>
<dbReference type="PANTHER" id="PTHR11635">
    <property type="entry name" value="CAMP-DEPENDENT PROTEIN KINASE REGULATORY CHAIN"/>
    <property type="match status" value="1"/>
</dbReference>
<reference evidence="2 3" key="1">
    <citation type="journal article" date="2021" name="MBio">
        <title>A New Model Trypanosomatid, Novymonas esmeraldas: Genomic Perception of Its 'Candidatus Pandoraea novymonadis' Endosymbiont.</title>
        <authorList>
            <person name="Zakharova A."/>
            <person name="Saura A."/>
            <person name="Butenko A."/>
            <person name="Podesvova L."/>
            <person name="Warmusova S."/>
            <person name="Kostygov A.Y."/>
            <person name="Nenarokova A."/>
            <person name="Lukes J."/>
            <person name="Opperdoes F.R."/>
            <person name="Yurchenko V."/>
        </authorList>
    </citation>
    <scope>NUCLEOTIDE SEQUENCE [LARGE SCALE GENOMIC DNA]</scope>
    <source>
        <strain evidence="2 3">E262AT.01</strain>
    </source>
</reference>
<evidence type="ECO:0000313" key="3">
    <source>
        <dbReference type="Proteomes" id="UP001430356"/>
    </source>
</evidence>
<comment type="caution">
    <text evidence="2">The sequence shown here is derived from an EMBL/GenBank/DDBJ whole genome shotgun (WGS) entry which is preliminary data.</text>
</comment>
<dbReference type="GO" id="GO:0004862">
    <property type="term" value="F:cAMP-dependent protein kinase inhibitor activity"/>
    <property type="evidence" value="ECO:0007669"/>
    <property type="project" value="TreeGrafter"/>
</dbReference>
<dbReference type="SUPFAM" id="SSF52047">
    <property type="entry name" value="RNI-like"/>
    <property type="match status" value="1"/>
</dbReference>
<dbReference type="PANTHER" id="PTHR11635:SF152">
    <property type="entry name" value="CAMP-DEPENDENT PROTEIN KINASE TYPE I REGULATORY SUBUNIT-RELATED"/>
    <property type="match status" value="1"/>
</dbReference>
<dbReference type="EMBL" id="JAECZO010000121">
    <property type="protein sequence ID" value="KAK7197837.1"/>
    <property type="molecule type" value="Genomic_DNA"/>
</dbReference>
<dbReference type="Proteomes" id="UP001430356">
    <property type="component" value="Unassembled WGS sequence"/>
</dbReference>
<dbReference type="InterPro" id="IPR000595">
    <property type="entry name" value="cNMP-bd_dom"/>
</dbReference>
<dbReference type="InterPro" id="IPR032675">
    <property type="entry name" value="LRR_dom_sf"/>
</dbReference>
<dbReference type="SUPFAM" id="SSF51206">
    <property type="entry name" value="cAMP-binding domain-like"/>
    <property type="match status" value="2"/>
</dbReference>
<evidence type="ECO:0000259" key="1">
    <source>
        <dbReference type="PROSITE" id="PS50042"/>
    </source>
</evidence>
<dbReference type="AlphaFoldDB" id="A0AAW0EU86"/>
<dbReference type="CDD" id="cd00038">
    <property type="entry name" value="CAP_ED"/>
    <property type="match status" value="2"/>
</dbReference>
<dbReference type="Gene3D" id="3.80.10.10">
    <property type="entry name" value="Ribonuclease Inhibitor"/>
    <property type="match status" value="1"/>
</dbReference>
<dbReference type="SMART" id="SM00100">
    <property type="entry name" value="cNMP"/>
    <property type="match status" value="2"/>
</dbReference>
<dbReference type="InterPro" id="IPR050503">
    <property type="entry name" value="cAMP-dep_PK_reg_su-like"/>
</dbReference>
<feature type="domain" description="Cyclic nucleotide-binding" evidence="1">
    <location>
        <begin position="244"/>
        <end position="361"/>
    </location>
</feature>
<dbReference type="PRINTS" id="PR00103">
    <property type="entry name" value="CAMPKINASE"/>
</dbReference>
<protein>
    <submittedName>
        <fullName evidence="2">Protein kinase A regulatory subunit</fullName>
    </submittedName>
</protein>
<dbReference type="GO" id="GO:0005829">
    <property type="term" value="C:cytosol"/>
    <property type="evidence" value="ECO:0007669"/>
    <property type="project" value="TreeGrafter"/>
</dbReference>
<dbReference type="InterPro" id="IPR014710">
    <property type="entry name" value="RmlC-like_jellyroll"/>
</dbReference>
<keyword evidence="3" id="KW-1185">Reference proteome</keyword>
<dbReference type="Gene3D" id="2.60.120.10">
    <property type="entry name" value="Jelly Rolls"/>
    <property type="match status" value="2"/>
</dbReference>
<dbReference type="PROSITE" id="PS50042">
    <property type="entry name" value="CNMP_BINDING_3"/>
    <property type="match status" value="2"/>
</dbReference>
<name>A0AAW0EU86_9TRYP</name>
<evidence type="ECO:0000313" key="2">
    <source>
        <dbReference type="EMBL" id="KAK7197837.1"/>
    </source>
</evidence>
<accession>A0AAW0EU86</accession>
<dbReference type="GO" id="GO:0005952">
    <property type="term" value="C:cAMP-dependent protein kinase complex"/>
    <property type="evidence" value="ECO:0007669"/>
    <property type="project" value="InterPro"/>
</dbReference>
<dbReference type="GO" id="GO:0030552">
    <property type="term" value="F:cAMP binding"/>
    <property type="evidence" value="ECO:0007669"/>
    <property type="project" value="TreeGrafter"/>
</dbReference>
<feature type="domain" description="Cyclic nucleotide-binding" evidence="1">
    <location>
        <begin position="364"/>
        <end position="484"/>
    </location>
</feature>
<dbReference type="FunFam" id="2.60.120.10:FF:000148">
    <property type="entry name" value="Protein kinase A regulatory subunit"/>
    <property type="match status" value="1"/>
</dbReference>
<gene>
    <name evidence="2" type="ORF">NESM_000737100</name>
</gene>
<dbReference type="InterPro" id="IPR018490">
    <property type="entry name" value="cNMP-bd_dom_sf"/>
</dbReference>
<dbReference type="FunFam" id="3.80.10.10:FF:000650">
    <property type="entry name" value="Protein kinase A regulatory subunit"/>
    <property type="match status" value="1"/>
</dbReference>
<dbReference type="GO" id="GO:0034236">
    <property type="term" value="F:protein kinase A catalytic subunit binding"/>
    <property type="evidence" value="ECO:0007669"/>
    <property type="project" value="TreeGrafter"/>
</dbReference>
<proteinExistence type="predicted"/>